<organism evidence="1">
    <name type="scientific">Pithovirus LCDPAC02</name>
    <dbReference type="NCBI Taxonomy" id="2506601"/>
    <lineage>
        <taxon>Viruses</taxon>
        <taxon>Pithoviruses</taxon>
    </lineage>
</organism>
<accession>A0A481YNL4</accession>
<evidence type="ECO:0000313" key="1">
    <source>
        <dbReference type="EMBL" id="QBK84923.1"/>
    </source>
</evidence>
<gene>
    <name evidence="1" type="ORF">LCDPAC02_01220</name>
</gene>
<name>A0A481YNL4_9VIRU</name>
<dbReference type="EMBL" id="MK500300">
    <property type="protein sequence ID" value="QBK84923.1"/>
    <property type="molecule type" value="Genomic_DNA"/>
</dbReference>
<sequence>MKKENPFCKGDLSDIINPICFTTSIFINAGGNKGSPCTLDNQCKDWTPFGKIACCGKKCITKDNPFQTCFGYCIEKKTCGLDEGDICNIGSDCKGHSQFGSIECIGSANPTDRKFCVIKDTQNQTLPEFYKKYGSGLNWVKQNVLTHNIILDSIDNIKNCKLNVNKLDNIEILTL</sequence>
<protein>
    <submittedName>
        <fullName evidence="1">Uncharacterized protein</fullName>
    </submittedName>
</protein>
<reference evidence="1" key="1">
    <citation type="journal article" date="2019" name="MBio">
        <title>Virus Genomes from Deep Sea Sediments Expand the Ocean Megavirome and Support Independent Origins of Viral Gigantism.</title>
        <authorList>
            <person name="Backstrom D."/>
            <person name="Yutin N."/>
            <person name="Jorgensen S.L."/>
            <person name="Dharamshi J."/>
            <person name="Homa F."/>
            <person name="Zaremba-Niedwiedzka K."/>
            <person name="Spang A."/>
            <person name="Wolf Y.I."/>
            <person name="Koonin E.V."/>
            <person name="Ettema T.J."/>
        </authorList>
    </citation>
    <scope>NUCLEOTIDE SEQUENCE</scope>
</reference>
<proteinExistence type="predicted"/>